<evidence type="ECO:0000313" key="1">
    <source>
        <dbReference type="EMBL" id="OIQ77199.1"/>
    </source>
</evidence>
<comment type="caution">
    <text evidence="1">The sequence shown here is derived from an EMBL/GenBank/DDBJ whole genome shotgun (WGS) entry which is preliminary data.</text>
</comment>
<protein>
    <recommendedName>
        <fullName evidence="2">UDP-N-acetylmuramate--alanine ligase</fullName>
    </recommendedName>
</protein>
<gene>
    <name evidence="1" type="ORF">GALL_411120</name>
</gene>
<accession>A0A1J5QB40</accession>
<sequence length="202" mass="21998">MTALREQLAAAAARLIVEDGMDYAGAKRRARQQLLGAGAHAEQLPDNADVRAQVEQYLALFEPDEHPQRLQQLRSAALDLMEAFAEFRPYLAGAVWNGTATAHSGLHVLLFTDDSKAVDIHCINRGMRYRVTQAAHYAGRDPVECLEFDWPLADGGHHVAASVSVYPAKDERGVLRNGSRGGVAERGSLDAVRALVRAGDSR</sequence>
<dbReference type="EMBL" id="MLJW01001673">
    <property type="protein sequence ID" value="OIQ77199.1"/>
    <property type="molecule type" value="Genomic_DNA"/>
</dbReference>
<evidence type="ECO:0008006" key="2">
    <source>
        <dbReference type="Google" id="ProtNLM"/>
    </source>
</evidence>
<reference evidence="1" key="1">
    <citation type="submission" date="2016-10" db="EMBL/GenBank/DDBJ databases">
        <title>Sequence of Gallionella enrichment culture.</title>
        <authorList>
            <person name="Poehlein A."/>
            <person name="Muehling M."/>
            <person name="Daniel R."/>
        </authorList>
    </citation>
    <scope>NUCLEOTIDE SEQUENCE</scope>
</reference>
<name>A0A1J5QB40_9ZZZZ</name>
<organism evidence="1">
    <name type="scientific">mine drainage metagenome</name>
    <dbReference type="NCBI Taxonomy" id="410659"/>
    <lineage>
        <taxon>unclassified sequences</taxon>
        <taxon>metagenomes</taxon>
        <taxon>ecological metagenomes</taxon>
    </lineage>
</organism>
<proteinExistence type="predicted"/>
<dbReference type="AlphaFoldDB" id="A0A1J5QB40"/>